<organism evidence="2 3">
    <name type="scientific">Tetrabaena socialis</name>
    <dbReference type="NCBI Taxonomy" id="47790"/>
    <lineage>
        <taxon>Eukaryota</taxon>
        <taxon>Viridiplantae</taxon>
        <taxon>Chlorophyta</taxon>
        <taxon>core chlorophytes</taxon>
        <taxon>Chlorophyceae</taxon>
        <taxon>CS clade</taxon>
        <taxon>Chlamydomonadales</taxon>
        <taxon>Tetrabaenaceae</taxon>
        <taxon>Tetrabaena</taxon>
    </lineage>
</organism>
<dbReference type="OrthoDB" id="434at2759"/>
<dbReference type="Pfam" id="PF00117">
    <property type="entry name" value="GATase"/>
    <property type="match status" value="1"/>
</dbReference>
<sequence length="76" mass="8288">RVEISAQNHNFAVDPDTLPAGVEVTHVNLNDGTCAGMVYPAMKAMTIQYHPEASPGPHDADICFEQFIDMMKAEKA</sequence>
<dbReference type="SUPFAM" id="SSF52317">
    <property type="entry name" value="Class I glutamine amidotransferase-like"/>
    <property type="match status" value="1"/>
</dbReference>
<accession>A0A2J7ZG23</accession>
<evidence type="ECO:0000259" key="1">
    <source>
        <dbReference type="Pfam" id="PF00117"/>
    </source>
</evidence>
<keyword evidence="3" id="KW-1185">Reference proteome</keyword>
<dbReference type="InterPro" id="IPR029062">
    <property type="entry name" value="Class_I_gatase-like"/>
</dbReference>
<dbReference type="Proteomes" id="UP000236333">
    <property type="component" value="Unassembled WGS sequence"/>
</dbReference>
<feature type="domain" description="Glutamine amidotransferase" evidence="1">
    <location>
        <begin position="3"/>
        <end position="70"/>
    </location>
</feature>
<feature type="non-terminal residue" evidence="2">
    <location>
        <position position="1"/>
    </location>
</feature>
<evidence type="ECO:0000313" key="3">
    <source>
        <dbReference type="Proteomes" id="UP000236333"/>
    </source>
</evidence>
<reference evidence="2 3" key="1">
    <citation type="journal article" date="2017" name="Mol. Biol. Evol.">
        <title>The 4-celled Tetrabaena socialis nuclear genome reveals the essential components for genetic control of cell number at the origin of multicellularity in the volvocine lineage.</title>
        <authorList>
            <person name="Featherston J."/>
            <person name="Arakaki Y."/>
            <person name="Hanschen E.R."/>
            <person name="Ferris P.J."/>
            <person name="Michod R.E."/>
            <person name="Olson B.J.S.C."/>
            <person name="Nozaki H."/>
            <person name="Durand P.M."/>
        </authorList>
    </citation>
    <scope>NUCLEOTIDE SEQUENCE [LARGE SCALE GENOMIC DNA]</scope>
    <source>
        <strain evidence="2 3">NIES-571</strain>
    </source>
</reference>
<dbReference type="EMBL" id="PGGS01003626">
    <property type="protein sequence ID" value="PNG99225.1"/>
    <property type="molecule type" value="Genomic_DNA"/>
</dbReference>
<dbReference type="AlphaFoldDB" id="A0A2J7ZG23"/>
<dbReference type="InterPro" id="IPR017926">
    <property type="entry name" value="GATASE"/>
</dbReference>
<comment type="caution">
    <text evidence="2">The sequence shown here is derived from an EMBL/GenBank/DDBJ whole genome shotgun (WGS) entry which is preliminary data.</text>
</comment>
<evidence type="ECO:0000313" key="2">
    <source>
        <dbReference type="EMBL" id="PNG99225.1"/>
    </source>
</evidence>
<name>A0A2J7ZG23_9CHLO</name>
<proteinExistence type="predicted"/>
<protein>
    <submittedName>
        <fullName evidence="2">Carbamoyl-phosphate synthase small chain</fullName>
    </submittedName>
</protein>
<gene>
    <name evidence="2" type="ORF">TSOC_015003</name>
</gene>
<dbReference type="PROSITE" id="PS51273">
    <property type="entry name" value="GATASE_TYPE_1"/>
    <property type="match status" value="1"/>
</dbReference>
<dbReference type="Gene3D" id="3.40.50.880">
    <property type="match status" value="1"/>
</dbReference>